<dbReference type="InterPro" id="IPR033847">
    <property type="entry name" value="Citrt_syn/SCS-alpha_CS"/>
</dbReference>
<gene>
    <name evidence="4" type="ORF">CCMP2556_LOCUS26769</name>
</gene>
<dbReference type="InterPro" id="IPR005811">
    <property type="entry name" value="SUCC_ACL_C"/>
</dbReference>
<dbReference type="PANTHER" id="PTHR11117">
    <property type="entry name" value="SUCCINYL-COA LIGASE SUBUNIT ALPHA"/>
    <property type="match status" value="1"/>
</dbReference>
<reference evidence="4 5" key="1">
    <citation type="submission" date="2024-02" db="EMBL/GenBank/DDBJ databases">
        <authorList>
            <person name="Chen Y."/>
            <person name="Shah S."/>
            <person name="Dougan E. K."/>
            <person name="Thang M."/>
            <person name="Chan C."/>
        </authorList>
    </citation>
    <scope>NUCLEOTIDE SEQUENCE [LARGE SCALE GENOMIC DNA]</scope>
</reference>
<dbReference type="Pfam" id="PF00549">
    <property type="entry name" value="Ligase_CoA"/>
    <property type="match status" value="1"/>
</dbReference>
<dbReference type="Proteomes" id="UP001642484">
    <property type="component" value="Unassembled WGS sequence"/>
</dbReference>
<feature type="domain" description="ATP-citrate synthase/succinyl-CoA ligase C-terminal" evidence="2">
    <location>
        <begin position="282"/>
        <end position="317"/>
    </location>
</feature>
<proteinExistence type="predicted"/>
<dbReference type="InterPro" id="IPR016102">
    <property type="entry name" value="Succinyl-CoA_synth-like"/>
</dbReference>
<organism evidence="4 5">
    <name type="scientific">Durusdinium trenchii</name>
    <dbReference type="NCBI Taxonomy" id="1381693"/>
    <lineage>
        <taxon>Eukaryota</taxon>
        <taxon>Sar</taxon>
        <taxon>Alveolata</taxon>
        <taxon>Dinophyceae</taxon>
        <taxon>Suessiales</taxon>
        <taxon>Symbiodiniaceae</taxon>
        <taxon>Durusdinium</taxon>
    </lineage>
</organism>
<dbReference type="Gene3D" id="3.40.50.261">
    <property type="entry name" value="Succinyl-CoA synthetase domains"/>
    <property type="match status" value="1"/>
</dbReference>
<dbReference type="SUPFAM" id="SSF51735">
    <property type="entry name" value="NAD(P)-binding Rossmann-fold domains"/>
    <property type="match status" value="1"/>
</dbReference>
<dbReference type="SUPFAM" id="SSF52210">
    <property type="entry name" value="Succinyl-CoA synthetase domains"/>
    <property type="match status" value="1"/>
</dbReference>
<sequence length="359" mass="39675">MDDVKMNSRSLEPAGGPFLKSLHLSTEQLLRWVDASAGAPLTARLQGEVEDAEDAQNPQERRGACCGAARDRVAREALAGGVLEVVVQMRQRLFRSVSSRLRFAQRLLPRKDPLFTGRRQLAGAMRHSSTAKVWINKDTKVICQGMTGRQGTFHTTQAIQYGTRMVGGVNKKKEEKERWVTSEVPKIWRPWQMLGREATFLKEAKMDDKHVLASTAEAEIPLIVCITEGIPQQDMVKVKHALMRQNKSRLIGPNCPGIIKPGECKMGIMPGYIHKAGKIGIVSRSGTLTYEAVHQTTVTGMGQSTCIGIGGDPFNGRAARDWTGTKRAVRCQCSAEVQQKEEGVPFGDTRTHTFLKGIR</sequence>
<comment type="caution">
    <text evidence="4">The sequence shown here is derived from an EMBL/GenBank/DDBJ whole genome shotgun (WGS) entry which is preliminary data.</text>
</comment>
<dbReference type="InterPro" id="IPR003781">
    <property type="entry name" value="CoA-bd"/>
</dbReference>
<dbReference type="PRINTS" id="PR01798">
    <property type="entry name" value="SCOASYNTHASE"/>
</dbReference>
<accession>A0ABP0MQY2</accession>
<keyword evidence="1" id="KW-0547">Nucleotide-binding</keyword>
<feature type="domain" description="CoA-binding" evidence="3">
    <location>
        <begin position="136"/>
        <end position="173"/>
    </location>
</feature>
<dbReference type="Pfam" id="PF02629">
    <property type="entry name" value="CoA_binding"/>
    <property type="match status" value="1"/>
</dbReference>
<dbReference type="PROSITE" id="PS01216">
    <property type="entry name" value="SUCCINYL_COA_LIG_1"/>
    <property type="match status" value="1"/>
</dbReference>
<evidence type="ECO:0000313" key="5">
    <source>
        <dbReference type="Proteomes" id="UP001642484"/>
    </source>
</evidence>
<evidence type="ECO:0000259" key="2">
    <source>
        <dbReference type="Pfam" id="PF00549"/>
    </source>
</evidence>
<dbReference type="InterPro" id="IPR036291">
    <property type="entry name" value="NAD(P)-bd_dom_sf"/>
</dbReference>
<name>A0ABP0MQY2_9DINO</name>
<dbReference type="PANTHER" id="PTHR11117:SF2">
    <property type="entry name" value="SUCCINATE--COA LIGASE [ADP_GDP-FORMING] SUBUNIT ALPHA, MITOCHONDRIAL"/>
    <property type="match status" value="1"/>
</dbReference>
<evidence type="ECO:0000313" key="4">
    <source>
        <dbReference type="EMBL" id="CAK9053242.1"/>
    </source>
</evidence>
<keyword evidence="5" id="KW-1185">Reference proteome</keyword>
<evidence type="ECO:0000256" key="1">
    <source>
        <dbReference type="ARBA" id="ARBA00022741"/>
    </source>
</evidence>
<dbReference type="EMBL" id="CAXAMN010018890">
    <property type="protein sequence ID" value="CAK9053242.1"/>
    <property type="molecule type" value="Genomic_DNA"/>
</dbReference>
<evidence type="ECO:0000259" key="3">
    <source>
        <dbReference type="Pfam" id="PF02629"/>
    </source>
</evidence>
<protein>
    <submittedName>
        <fullName evidence="4">Uncharacterized protein</fullName>
    </submittedName>
</protein>
<dbReference type="Gene3D" id="3.40.50.720">
    <property type="entry name" value="NAD(P)-binding Rossmann-like Domain"/>
    <property type="match status" value="1"/>
</dbReference>